<keyword evidence="1" id="KW-1133">Transmembrane helix</keyword>
<evidence type="ECO:0000313" key="3">
    <source>
        <dbReference type="Proteomes" id="UP000287352"/>
    </source>
</evidence>
<evidence type="ECO:0000313" key="2">
    <source>
        <dbReference type="EMBL" id="GCE15321.1"/>
    </source>
</evidence>
<organism evidence="2 3">
    <name type="scientific">Tengunoibacter tsumagoiensis</name>
    <dbReference type="NCBI Taxonomy" id="2014871"/>
    <lineage>
        <taxon>Bacteria</taxon>
        <taxon>Bacillati</taxon>
        <taxon>Chloroflexota</taxon>
        <taxon>Ktedonobacteria</taxon>
        <taxon>Ktedonobacterales</taxon>
        <taxon>Dictyobacteraceae</taxon>
        <taxon>Tengunoibacter</taxon>
    </lineage>
</organism>
<dbReference type="RefSeq" id="WP_126582802.1">
    <property type="nucleotide sequence ID" value="NZ_BIFR01000002.1"/>
</dbReference>
<name>A0A402A8N9_9CHLR</name>
<protein>
    <submittedName>
        <fullName evidence="2">Uncharacterized protein</fullName>
    </submittedName>
</protein>
<reference evidence="3" key="1">
    <citation type="submission" date="2018-12" db="EMBL/GenBank/DDBJ databases">
        <title>Tengunoibacter tsumagoiensis gen. nov., sp. nov., Dictyobacter kobayashii sp. nov., D. alpinus sp. nov., and D. joshuensis sp. nov. and description of Dictyobacteraceae fam. nov. within the order Ktedonobacterales isolated from Tengu-no-mugimeshi.</title>
        <authorList>
            <person name="Wang C.M."/>
            <person name="Zheng Y."/>
            <person name="Sakai Y."/>
            <person name="Toyoda A."/>
            <person name="Minakuchi Y."/>
            <person name="Abe K."/>
            <person name="Yokota A."/>
            <person name="Yabe S."/>
        </authorList>
    </citation>
    <scope>NUCLEOTIDE SEQUENCE [LARGE SCALE GENOMIC DNA]</scope>
    <source>
        <strain evidence="3">Uno3</strain>
    </source>
</reference>
<dbReference type="EMBL" id="BIFR01000002">
    <property type="protein sequence ID" value="GCE15321.1"/>
    <property type="molecule type" value="Genomic_DNA"/>
</dbReference>
<comment type="caution">
    <text evidence="2">The sequence shown here is derived from an EMBL/GenBank/DDBJ whole genome shotgun (WGS) entry which is preliminary data.</text>
</comment>
<sequence>MEALLYLMIGFCIGIAFYWWQTRKQRRALRAYRKQANAMRYWGRPVE</sequence>
<accession>A0A402A8N9</accession>
<evidence type="ECO:0000256" key="1">
    <source>
        <dbReference type="SAM" id="Phobius"/>
    </source>
</evidence>
<keyword evidence="3" id="KW-1185">Reference proteome</keyword>
<gene>
    <name evidence="2" type="ORF">KTT_51800</name>
</gene>
<keyword evidence="1" id="KW-0812">Transmembrane</keyword>
<proteinExistence type="predicted"/>
<feature type="transmembrane region" description="Helical" evidence="1">
    <location>
        <begin position="6"/>
        <end position="22"/>
    </location>
</feature>
<dbReference type="AlphaFoldDB" id="A0A402A8N9"/>
<dbReference type="Proteomes" id="UP000287352">
    <property type="component" value="Unassembled WGS sequence"/>
</dbReference>
<keyword evidence="1" id="KW-0472">Membrane</keyword>